<evidence type="ECO:0008006" key="4">
    <source>
        <dbReference type="Google" id="ProtNLM"/>
    </source>
</evidence>
<keyword evidence="1" id="KW-1133">Transmembrane helix</keyword>
<feature type="transmembrane region" description="Helical" evidence="1">
    <location>
        <begin position="6"/>
        <end position="22"/>
    </location>
</feature>
<proteinExistence type="predicted"/>
<evidence type="ECO:0000256" key="1">
    <source>
        <dbReference type="SAM" id="Phobius"/>
    </source>
</evidence>
<organism evidence="2 3">
    <name type="scientific">Brevibacillus choshinensis</name>
    <dbReference type="NCBI Taxonomy" id="54911"/>
    <lineage>
        <taxon>Bacteria</taxon>
        <taxon>Bacillati</taxon>
        <taxon>Bacillota</taxon>
        <taxon>Bacilli</taxon>
        <taxon>Bacillales</taxon>
        <taxon>Paenibacillaceae</taxon>
        <taxon>Brevibacillus</taxon>
    </lineage>
</organism>
<evidence type="ECO:0000313" key="2">
    <source>
        <dbReference type="EMBL" id="KQL48260.1"/>
    </source>
</evidence>
<feature type="transmembrane region" description="Helical" evidence="1">
    <location>
        <begin position="57"/>
        <end position="74"/>
    </location>
</feature>
<comment type="caution">
    <text evidence="2">The sequence shown here is derived from an EMBL/GenBank/DDBJ whole genome shotgun (WGS) entry which is preliminary data.</text>
</comment>
<reference evidence="2 3" key="1">
    <citation type="submission" date="2015-09" db="EMBL/GenBank/DDBJ databases">
        <title>Genome sequencing project for genomic taxonomy and phylogenomics of Bacillus-like bacteria.</title>
        <authorList>
            <person name="Liu B."/>
            <person name="Wang J."/>
            <person name="Zhu Y."/>
            <person name="Liu G."/>
            <person name="Chen Q."/>
            <person name="Chen Z."/>
            <person name="Lan J."/>
            <person name="Che J."/>
            <person name="Ge C."/>
            <person name="Shi H."/>
            <person name="Pan Z."/>
            <person name="Liu X."/>
        </authorList>
    </citation>
    <scope>NUCLEOTIDE SEQUENCE [LARGE SCALE GENOMIC DNA]</scope>
    <source>
        <strain evidence="2 3">DSM 8552</strain>
    </source>
</reference>
<keyword evidence="1" id="KW-0472">Membrane</keyword>
<dbReference type="Proteomes" id="UP000051063">
    <property type="component" value="Unassembled WGS sequence"/>
</dbReference>
<keyword evidence="3" id="KW-1185">Reference proteome</keyword>
<protein>
    <recommendedName>
        <fullName evidence="4">DUF1453 domain-containing protein</fullName>
    </recommendedName>
</protein>
<sequence length="151" mass="17029">MADPQLAYFVLVAIIVALVQLRERRVRGWTLWIIPLLLTVATIQDVVVIWYDSVLAPIILILGFGAGLFLGVVRGKMTHIRKNPETGKWTMKGSWGAYLMWIAVFGAGIVTKSMDNNIHLIRGFLLMASLGAVVMRRIWIFTIYKRSTAKK</sequence>
<feature type="transmembrane region" description="Helical" evidence="1">
    <location>
        <begin position="95"/>
        <end position="114"/>
    </location>
</feature>
<dbReference type="EMBL" id="LJJB01000007">
    <property type="protein sequence ID" value="KQL48260.1"/>
    <property type="molecule type" value="Genomic_DNA"/>
</dbReference>
<feature type="transmembrane region" description="Helical" evidence="1">
    <location>
        <begin position="120"/>
        <end position="144"/>
    </location>
</feature>
<keyword evidence="1" id="KW-0812">Transmembrane</keyword>
<gene>
    <name evidence="2" type="ORF">AN963_00035</name>
</gene>
<dbReference type="RefSeq" id="WP_055742535.1">
    <property type="nucleotide sequence ID" value="NZ_LJJB01000007.1"/>
</dbReference>
<accession>A0ABR5N9Q1</accession>
<evidence type="ECO:0000313" key="3">
    <source>
        <dbReference type="Proteomes" id="UP000051063"/>
    </source>
</evidence>
<name>A0ABR5N9Q1_BRECH</name>
<feature type="transmembrane region" description="Helical" evidence="1">
    <location>
        <begin position="29"/>
        <end position="51"/>
    </location>
</feature>